<proteinExistence type="predicted"/>
<comment type="subcellular location">
    <subcellularLocation>
        <location evidence="1">Membrane</location>
        <topology evidence="1">Multi-pass membrane protein</topology>
    </subcellularLocation>
</comment>
<evidence type="ECO:0000256" key="1">
    <source>
        <dbReference type="ARBA" id="ARBA00004141"/>
    </source>
</evidence>
<protein>
    <submittedName>
        <fullName evidence="6">Uncharacterized protein</fullName>
    </submittedName>
</protein>
<evidence type="ECO:0000313" key="7">
    <source>
        <dbReference type="Proteomes" id="UP000606720"/>
    </source>
</evidence>
<keyword evidence="3 5" id="KW-1133">Transmembrane helix</keyword>
<dbReference type="PANTHER" id="PTHR31746">
    <property type="entry name" value="TRANSMEMBRANE PROTEIN 229 FAMILY MEMBER"/>
    <property type="match status" value="1"/>
</dbReference>
<gene>
    <name evidence="6" type="ORF">H8S17_04515</name>
</gene>
<dbReference type="EMBL" id="JACOPH010000002">
    <property type="protein sequence ID" value="MBC5713484.1"/>
    <property type="molecule type" value="Genomic_DNA"/>
</dbReference>
<keyword evidence="2 5" id="KW-0812">Transmembrane</keyword>
<evidence type="ECO:0000256" key="3">
    <source>
        <dbReference type="ARBA" id="ARBA00022989"/>
    </source>
</evidence>
<organism evidence="6 7">
    <name type="scientific">Roseburia zhanii</name>
    <dbReference type="NCBI Taxonomy" id="2763064"/>
    <lineage>
        <taxon>Bacteria</taxon>
        <taxon>Bacillati</taxon>
        <taxon>Bacillota</taxon>
        <taxon>Clostridia</taxon>
        <taxon>Lachnospirales</taxon>
        <taxon>Lachnospiraceae</taxon>
        <taxon>Roseburia</taxon>
    </lineage>
</organism>
<accession>A0A923RUR0</accession>
<dbReference type="PANTHER" id="PTHR31746:SF2">
    <property type="entry name" value="TRANSMEMBRANE PROTEIN 229A"/>
    <property type="match status" value="1"/>
</dbReference>
<comment type="caution">
    <text evidence="6">The sequence shown here is derived from an EMBL/GenBank/DDBJ whole genome shotgun (WGS) entry which is preliminary data.</text>
</comment>
<evidence type="ECO:0000256" key="4">
    <source>
        <dbReference type="ARBA" id="ARBA00023136"/>
    </source>
</evidence>
<keyword evidence="4 5" id="KW-0472">Membrane</keyword>
<name>A0A923RUR0_9FIRM</name>
<dbReference type="GO" id="GO:0016020">
    <property type="term" value="C:membrane"/>
    <property type="evidence" value="ECO:0007669"/>
    <property type="project" value="UniProtKB-SubCell"/>
</dbReference>
<feature type="transmembrane region" description="Helical" evidence="5">
    <location>
        <begin position="43"/>
        <end position="62"/>
    </location>
</feature>
<sequence>MKKHHFEKNFAICGLTGWCMEIIYTSLGSFSKKDKTLTGNTSIWMFPIYGMASLIGELYPYIKKYPLLLRSGIYGIGIISFEYFSGSFLKKHKLCPWDYSNAKLNINGLIRLDYLPLWMGAGLLFEHILCHLQDHNNEP</sequence>
<dbReference type="Proteomes" id="UP000606720">
    <property type="component" value="Unassembled WGS sequence"/>
</dbReference>
<dbReference type="AlphaFoldDB" id="A0A923RUR0"/>
<dbReference type="Pfam" id="PF06541">
    <property type="entry name" value="ABC_trans_CmpB"/>
    <property type="match status" value="1"/>
</dbReference>
<reference evidence="6" key="1">
    <citation type="submission" date="2020-08" db="EMBL/GenBank/DDBJ databases">
        <title>Genome public.</title>
        <authorList>
            <person name="Liu C."/>
            <person name="Sun Q."/>
        </authorList>
    </citation>
    <scope>NUCLEOTIDE SEQUENCE</scope>
    <source>
        <strain evidence="6">BX1005</strain>
    </source>
</reference>
<feature type="transmembrane region" description="Helical" evidence="5">
    <location>
        <begin position="12"/>
        <end position="31"/>
    </location>
</feature>
<evidence type="ECO:0000256" key="5">
    <source>
        <dbReference type="SAM" id="Phobius"/>
    </source>
</evidence>
<dbReference type="RefSeq" id="WP_178051337.1">
    <property type="nucleotide sequence ID" value="NZ_JACOPH010000002.1"/>
</dbReference>
<evidence type="ECO:0000256" key="2">
    <source>
        <dbReference type="ARBA" id="ARBA00022692"/>
    </source>
</evidence>
<keyword evidence="7" id="KW-1185">Reference proteome</keyword>
<dbReference type="InterPro" id="IPR010540">
    <property type="entry name" value="CmpB_TMEM229"/>
</dbReference>
<evidence type="ECO:0000313" key="6">
    <source>
        <dbReference type="EMBL" id="MBC5713484.1"/>
    </source>
</evidence>